<accession>T0RNU2</accession>
<proteinExistence type="predicted"/>
<protein>
    <submittedName>
        <fullName evidence="3">Uncharacterized protein</fullName>
    </submittedName>
</protein>
<keyword evidence="2" id="KW-0472">Membrane</keyword>
<dbReference type="eggNOG" id="ENOG502SAKS">
    <property type="taxonomic scope" value="Eukaryota"/>
</dbReference>
<evidence type="ECO:0000256" key="2">
    <source>
        <dbReference type="SAM" id="Phobius"/>
    </source>
</evidence>
<sequence>MDDDFGSGTWTSLGVGVAIGLVLISFLTLYPGEPFEYTPDALERNAASSATSPDDDERCLPEKAADTDERKAAAARVEKIQALLGLQDAEIQSALAAASRATPAHPTAGRTNYMAIADKCVYAVFFGLLLLVAEREYGINVAAVLSYVFPREAATVHQLWPWTSSVHAAP</sequence>
<reference evidence="3 4" key="1">
    <citation type="submission" date="2012-04" db="EMBL/GenBank/DDBJ databases">
        <title>The Genome Sequence of Saprolegnia declina VS20.</title>
        <authorList>
            <consortium name="The Broad Institute Genome Sequencing Platform"/>
            <person name="Russ C."/>
            <person name="Nusbaum C."/>
            <person name="Tyler B."/>
            <person name="van West P."/>
            <person name="Dieguez-Uribeondo J."/>
            <person name="de Bruijn I."/>
            <person name="Tripathy S."/>
            <person name="Jiang R."/>
            <person name="Young S.K."/>
            <person name="Zeng Q."/>
            <person name="Gargeya S."/>
            <person name="Fitzgerald M."/>
            <person name="Haas B."/>
            <person name="Abouelleil A."/>
            <person name="Alvarado L."/>
            <person name="Arachchi H.M."/>
            <person name="Berlin A."/>
            <person name="Chapman S.B."/>
            <person name="Goldberg J."/>
            <person name="Griggs A."/>
            <person name="Gujja S."/>
            <person name="Hansen M."/>
            <person name="Howarth C."/>
            <person name="Imamovic A."/>
            <person name="Larimer J."/>
            <person name="McCowen C."/>
            <person name="Montmayeur A."/>
            <person name="Murphy C."/>
            <person name="Neiman D."/>
            <person name="Pearson M."/>
            <person name="Priest M."/>
            <person name="Roberts A."/>
            <person name="Saif S."/>
            <person name="Shea T."/>
            <person name="Sisk P."/>
            <person name="Sykes S."/>
            <person name="Wortman J."/>
            <person name="Nusbaum C."/>
            <person name="Birren B."/>
        </authorList>
    </citation>
    <scope>NUCLEOTIDE SEQUENCE [LARGE SCALE GENOMIC DNA]</scope>
    <source>
        <strain evidence="3 4">VS20</strain>
    </source>
</reference>
<evidence type="ECO:0000313" key="3">
    <source>
        <dbReference type="EMBL" id="EQC34043.1"/>
    </source>
</evidence>
<dbReference type="RefSeq" id="XP_008612355.1">
    <property type="nucleotide sequence ID" value="XM_008614133.1"/>
</dbReference>
<gene>
    <name evidence="3" type="ORF">SDRG_08257</name>
</gene>
<feature type="transmembrane region" description="Helical" evidence="2">
    <location>
        <begin position="12"/>
        <end position="30"/>
    </location>
</feature>
<evidence type="ECO:0000256" key="1">
    <source>
        <dbReference type="SAM" id="MobiDB-lite"/>
    </source>
</evidence>
<dbReference type="Proteomes" id="UP000030762">
    <property type="component" value="Unassembled WGS sequence"/>
</dbReference>
<name>T0RNU2_SAPDV</name>
<evidence type="ECO:0000313" key="4">
    <source>
        <dbReference type="Proteomes" id="UP000030762"/>
    </source>
</evidence>
<organism evidence="3 4">
    <name type="scientific">Saprolegnia diclina (strain VS20)</name>
    <dbReference type="NCBI Taxonomy" id="1156394"/>
    <lineage>
        <taxon>Eukaryota</taxon>
        <taxon>Sar</taxon>
        <taxon>Stramenopiles</taxon>
        <taxon>Oomycota</taxon>
        <taxon>Saprolegniomycetes</taxon>
        <taxon>Saprolegniales</taxon>
        <taxon>Saprolegniaceae</taxon>
        <taxon>Saprolegnia</taxon>
    </lineage>
</organism>
<keyword evidence="2" id="KW-0812">Transmembrane</keyword>
<dbReference type="EMBL" id="JH767156">
    <property type="protein sequence ID" value="EQC34043.1"/>
    <property type="molecule type" value="Genomic_DNA"/>
</dbReference>
<dbReference type="GeneID" id="19948984"/>
<dbReference type="AlphaFoldDB" id="T0RNU2"/>
<keyword evidence="4" id="KW-1185">Reference proteome</keyword>
<keyword evidence="2" id="KW-1133">Transmembrane helix</keyword>
<dbReference type="OMA" id="MAIADKC"/>
<feature type="compositionally biased region" description="Basic and acidic residues" evidence="1">
    <location>
        <begin position="58"/>
        <end position="67"/>
    </location>
</feature>
<dbReference type="VEuPathDB" id="FungiDB:SDRG_08257"/>
<dbReference type="InParanoid" id="T0RNU2"/>
<feature type="region of interest" description="Disordered" evidence="1">
    <location>
        <begin position="45"/>
        <end position="67"/>
    </location>
</feature>
<dbReference type="OrthoDB" id="76049at2759"/>